<evidence type="ECO:0000256" key="4">
    <source>
        <dbReference type="ARBA" id="ARBA00023002"/>
    </source>
</evidence>
<dbReference type="Pfam" id="PF00881">
    <property type="entry name" value="Nitroreductase"/>
    <property type="match status" value="1"/>
</dbReference>
<dbReference type="InterPro" id="IPR000415">
    <property type="entry name" value="Nitroreductase-like"/>
</dbReference>
<dbReference type="NCBIfam" id="NF003768">
    <property type="entry name" value="PRK05365.1"/>
    <property type="match status" value="1"/>
</dbReference>
<comment type="caution">
    <text evidence="7">The sequence shown here is derived from an EMBL/GenBank/DDBJ whole genome shotgun (WGS) entry which is preliminary data.</text>
</comment>
<dbReference type="SUPFAM" id="SSF55469">
    <property type="entry name" value="FMN-dependent nitroreductase-like"/>
    <property type="match status" value="1"/>
</dbReference>
<keyword evidence="5" id="KW-0520">NAD</keyword>
<organism evidence="7 8">
    <name type="scientific">Pontixanthobacter luteolus</name>
    <dbReference type="NCBI Taxonomy" id="295089"/>
    <lineage>
        <taxon>Bacteria</taxon>
        <taxon>Pseudomonadati</taxon>
        <taxon>Pseudomonadota</taxon>
        <taxon>Alphaproteobacteria</taxon>
        <taxon>Sphingomonadales</taxon>
        <taxon>Erythrobacteraceae</taxon>
        <taxon>Pontixanthobacter</taxon>
    </lineage>
</organism>
<accession>A0A6I4UWD8</accession>
<dbReference type="EC" id="1.-.-.-" evidence="5"/>
<reference evidence="7 8" key="1">
    <citation type="submission" date="2019-12" db="EMBL/GenBank/DDBJ databases">
        <title>Genomic-based taxomic classification of the family Erythrobacteraceae.</title>
        <authorList>
            <person name="Xu L."/>
        </authorList>
    </citation>
    <scope>NUCLEOTIDE SEQUENCE [LARGE SCALE GENOMIC DNA]</scope>
    <source>
        <strain evidence="7 8">SW-109</strain>
    </source>
</reference>
<dbReference type="GO" id="GO:0016491">
    <property type="term" value="F:oxidoreductase activity"/>
    <property type="evidence" value="ECO:0007669"/>
    <property type="project" value="UniProtKB-UniRule"/>
</dbReference>
<evidence type="ECO:0000259" key="6">
    <source>
        <dbReference type="Pfam" id="PF00881"/>
    </source>
</evidence>
<dbReference type="Gene3D" id="3.40.109.10">
    <property type="entry name" value="NADH Oxidase"/>
    <property type="match status" value="1"/>
</dbReference>
<keyword evidence="2 5" id="KW-0288">FMN</keyword>
<evidence type="ECO:0000256" key="3">
    <source>
        <dbReference type="ARBA" id="ARBA00022857"/>
    </source>
</evidence>
<keyword evidence="1 5" id="KW-0285">Flavoprotein</keyword>
<keyword evidence="8" id="KW-1185">Reference proteome</keyword>
<evidence type="ECO:0000256" key="2">
    <source>
        <dbReference type="ARBA" id="ARBA00022643"/>
    </source>
</evidence>
<dbReference type="RefSeq" id="WP_160729460.1">
    <property type="nucleotide sequence ID" value="NZ_CANLWR010000001.1"/>
</dbReference>
<dbReference type="PANTHER" id="PTHR43543">
    <property type="entry name" value="MALONIC SEMIALDEHYDE REDUCTASE RUTE-RELATED"/>
    <property type="match status" value="1"/>
</dbReference>
<keyword evidence="4 5" id="KW-0560">Oxidoreductase</keyword>
<sequence length="202" mass="22530">MTKQFHDNVLGGDILDQLYNEARTYNGWLDKEVSEEQIRHIYDLMKMAPTSANMQPGRFVWVTSEEGKAKLAECASEGNADKIKAAPVTVIIGYDIDFHEELPWLFPHTDAKSWFEGDEEGRKEGAFRNSALQGAYLILAARAVGLDCGPMSGYDADAVNDAFFGDDPKVKSNFICSLGYGDPSTIFERSPRPEFGKFNRMA</sequence>
<feature type="domain" description="Nitroreductase" evidence="6">
    <location>
        <begin position="30"/>
        <end position="180"/>
    </location>
</feature>
<proteinExistence type="inferred from homology"/>
<dbReference type="AlphaFoldDB" id="A0A6I4UWD8"/>
<dbReference type="CDD" id="cd02148">
    <property type="entry name" value="RutE-like"/>
    <property type="match status" value="1"/>
</dbReference>
<name>A0A6I4UWD8_9SPHN</name>
<dbReference type="PANTHER" id="PTHR43543:SF1">
    <property type="entry name" value="MALONIC SEMIALDEHYDE REDUCTASE RUTE-RELATED"/>
    <property type="match status" value="1"/>
</dbReference>
<dbReference type="HAMAP" id="MF_01204">
    <property type="entry name" value="Oxidoreductase_RutE_HadB"/>
    <property type="match status" value="1"/>
</dbReference>
<keyword evidence="3 5" id="KW-0521">NADP</keyword>
<gene>
    <name evidence="7" type="ORF">GRI43_02175</name>
</gene>
<dbReference type="OrthoDB" id="9784375at2"/>
<dbReference type="Proteomes" id="UP000471435">
    <property type="component" value="Unassembled WGS sequence"/>
</dbReference>
<evidence type="ECO:0000313" key="8">
    <source>
        <dbReference type="Proteomes" id="UP000471435"/>
    </source>
</evidence>
<dbReference type="InterPro" id="IPR050461">
    <property type="entry name" value="Nitroreductase_HadB/RutE"/>
</dbReference>
<dbReference type="InterPro" id="IPR023936">
    <property type="entry name" value="RutE-like"/>
</dbReference>
<comment type="cofactor">
    <cofactor evidence="5">
        <name>FMN</name>
        <dbReference type="ChEBI" id="CHEBI:58210"/>
    </cofactor>
</comment>
<evidence type="ECO:0000256" key="1">
    <source>
        <dbReference type="ARBA" id="ARBA00022630"/>
    </source>
</evidence>
<protein>
    <recommendedName>
        <fullName evidence="5">Putative NADH dehydrogenase/NAD(P)H nitroreductase GRI43_02175</fullName>
        <ecNumber evidence="5">1.-.-.-</ecNumber>
    </recommendedName>
</protein>
<comment type="similarity">
    <text evidence="5">Belongs to the nitroreductase family. HadB/RutE subfamily.</text>
</comment>
<dbReference type="InterPro" id="IPR029479">
    <property type="entry name" value="Nitroreductase"/>
</dbReference>
<evidence type="ECO:0000313" key="7">
    <source>
        <dbReference type="EMBL" id="MXP46199.1"/>
    </source>
</evidence>
<evidence type="ECO:0000256" key="5">
    <source>
        <dbReference type="HAMAP-Rule" id="MF_01204"/>
    </source>
</evidence>
<dbReference type="EMBL" id="WTYP01000001">
    <property type="protein sequence ID" value="MXP46199.1"/>
    <property type="molecule type" value="Genomic_DNA"/>
</dbReference>